<dbReference type="InterPro" id="IPR026262">
    <property type="entry name" value="DinJ"/>
</dbReference>
<sequence length="93" mass="10355">MAKVATSITIDSETKAQAQELLSDLGLDLSTAVNIFLRQAIRENAIPFSISRDVPNADTIAAIEELDEMKKHPENYKSYGNVKEMMEDILKDV</sequence>
<reference evidence="3" key="1">
    <citation type="submission" date="2020-10" db="EMBL/GenBank/DDBJ databases">
        <authorList>
            <person name="Gilroy R."/>
        </authorList>
    </citation>
    <scope>NUCLEOTIDE SEQUENCE</scope>
    <source>
        <strain evidence="3">USAMLcec3-3695</strain>
    </source>
</reference>
<comment type="similarity">
    <text evidence="1">Belongs to the RelB/DinJ antitoxin family.</text>
</comment>
<dbReference type="PIRSF" id="PIRSF003108">
    <property type="entry name" value="DinJ"/>
    <property type="match status" value="1"/>
</dbReference>
<dbReference type="NCBIfam" id="TIGR02384">
    <property type="entry name" value="RelB_DinJ"/>
    <property type="match status" value="1"/>
</dbReference>
<dbReference type="Pfam" id="PF04221">
    <property type="entry name" value="RelB"/>
    <property type="match status" value="1"/>
</dbReference>
<reference evidence="3" key="2">
    <citation type="journal article" date="2021" name="PeerJ">
        <title>Extensive microbial diversity within the chicken gut microbiome revealed by metagenomics and culture.</title>
        <authorList>
            <person name="Gilroy R."/>
            <person name="Ravi A."/>
            <person name="Getino M."/>
            <person name="Pursley I."/>
            <person name="Horton D.L."/>
            <person name="Alikhan N.F."/>
            <person name="Baker D."/>
            <person name="Gharbi K."/>
            <person name="Hall N."/>
            <person name="Watson M."/>
            <person name="Adriaenssens E.M."/>
            <person name="Foster-Nyarko E."/>
            <person name="Jarju S."/>
            <person name="Secka A."/>
            <person name="Antonio M."/>
            <person name="Oren A."/>
            <person name="Chaudhuri R.R."/>
            <person name="La Ragione R."/>
            <person name="Hildebrand F."/>
            <person name="Pallen M.J."/>
        </authorList>
    </citation>
    <scope>NUCLEOTIDE SEQUENCE</scope>
    <source>
        <strain evidence="3">USAMLcec3-3695</strain>
    </source>
</reference>
<evidence type="ECO:0000256" key="1">
    <source>
        <dbReference type="ARBA" id="ARBA00010562"/>
    </source>
</evidence>
<accession>A0A9D1MAN5</accession>
<keyword evidence="2" id="KW-1277">Toxin-antitoxin system</keyword>
<dbReference type="InterPro" id="IPR007337">
    <property type="entry name" value="RelB/DinJ"/>
</dbReference>
<dbReference type="EMBL" id="DVNB01000029">
    <property type="protein sequence ID" value="HIU56771.1"/>
    <property type="molecule type" value="Genomic_DNA"/>
</dbReference>
<dbReference type="InterPro" id="IPR013321">
    <property type="entry name" value="Arc_rbn_hlx_hlx"/>
</dbReference>
<protein>
    <submittedName>
        <fullName evidence="3">Type II toxin-antitoxin system RelB/DinJ family antitoxin</fullName>
    </submittedName>
</protein>
<dbReference type="Proteomes" id="UP000824109">
    <property type="component" value="Unassembled WGS sequence"/>
</dbReference>
<dbReference type="Gene3D" id="1.10.1220.10">
    <property type="entry name" value="Met repressor-like"/>
    <property type="match status" value="1"/>
</dbReference>
<proteinExistence type="inferred from homology"/>
<dbReference type="PANTHER" id="PTHR38781">
    <property type="entry name" value="ANTITOXIN DINJ-RELATED"/>
    <property type="match status" value="1"/>
</dbReference>
<evidence type="ECO:0000256" key="2">
    <source>
        <dbReference type="ARBA" id="ARBA00022649"/>
    </source>
</evidence>
<evidence type="ECO:0000313" key="4">
    <source>
        <dbReference type="Proteomes" id="UP000824109"/>
    </source>
</evidence>
<comment type="caution">
    <text evidence="3">The sequence shown here is derived from an EMBL/GenBank/DDBJ whole genome shotgun (WGS) entry which is preliminary data.</text>
</comment>
<gene>
    <name evidence="3" type="ORF">IAA61_03035</name>
</gene>
<name>A0A9D1MAN5_9FIRM</name>
<dbReference type="GO" id="GO:0006355">
    <property type="term" value="P:regulation of DNA-templated transcription"/>
    <property type="evidence" value="ECO:0007669"/>
    <property type="project" value="InterPro"/>
</dbReference>
<organism evidence="3 4">
    <name type="scientific">Candidatus Ornithomonoglobus merdipullorum</name>
    <dbReference type="NCBI Taxonomy" id="2840895"/>
    <lineage>
        <taxon>Bacteria</taxon>
        <taxon>Bacillati</taxon>
        <taxon>Bacillota</taxon>
        <taxon>Clostridia</taxon>
        <taxon>Candidatus Ornithomonoglobus</taxon>
    </lineage>
</organism>
<dbReference type="PANTHER" id="PTHR38781:SF1">
    <property type="entry name" value="ANTITOXIN DINJ-RELATED"/>
    <property type="match status" value="1"/>
</dbReference>
<dbReference type="GO" id="GO:0000987">
    <property type="term" value="F:cis-regulatory region sequence-specific DNA binding"/>
    <property type="evidence" value="ECO:0007669"/>
    <property type="project" value="InterPro"/>
</dbReference>
<evidence type="ECO:0000313" key="3">
    <source>
        <dbReference type="EMBL" id="HIU56771.1"/>
    </source>
</evidence>
<dbReference type="GO" id="GO:0015643">
    <property type="term" value="F:toxic substance binding"/>
    <property type="evidence" value="ECO:0007669"/>
    <property type="project" value="InterPro"/>
</dbReference>
<dbReference type="AlphaFoldDB" id="A0A9D1MAN5"/>
<dbReference type="GO" id="GO:0044010">
    <property type="term" value="P:single-species biofilm formation"/>
    <property type="evidence" value="ECO:0007669"/>
    <property type="project" value="InterPro"/>
</dbReference>
<dbReference type="GO" id="GO:0006351">
    <property type="term" value="P:DNA-templated transcription"/>
    <property type="evidence" value="ECO:0007669"/>
    <property type="project" value="TreeGrafter"/>
</dbReference>